<dbReference type="OrthoDB" id="10051571at2759"/>
<keyword evidence="1" id="KW-0175">Coiled coil</keyword>
<accession>A0A8S1CM14</accession>
<feature type="region of interest" description="Disordered" evidence="2">
    <location>
        <begin position="142"/>
        <end position="256"/>
    </location>
</feature>
<dbReference type="EMBL" id="CADEPI010000045">
    <property type="protein sequence ID" value="CAB3369373.1"/>
    <property type="molecule type" value="Genomic_DNA"/>
</dbReference>
<comment type="caution">
    <text evidence="4">The sequence shown here is derived from an EMBL/GenBank/DDBJ whole genome shotgun (WGS) entry which is preliminary data.</text>
</comment>
<dbReference type="InterPro" id="IPR000159">
    <property type="entry name" value="RA_dom"/>
</dbReference>
<dbReference type="SMART" id="SM00314">
    <property type="entry name" value="RA"/>
    <property type="match status" value="1"/>
</dbReference>
<evidence type="ECO:0000259" key="3">
    <source>
        <dbReference type="PROSITE" id="PS50200"/>
    </source>
</evidence>
<dbReference type="InterPro" id="IPR029071">
    <property type="entry name" value="Ubiquitin-like_domsf"/>
</dbReference>
<dbReference type="PANTHER" id="PTHR15286:SF6">
    <property type="entry name" value="GH01133P"/>
    <property type="match status" value="1"/>
</dbReference>
<feature type="region of interest" description="Disordered" evidence="2">
    <location>
        <begin position="80"/>
        <end position="113"/>
    </location>
</feature>
<feature type="compositionally biased region" description="Low complexity" evidence="2">
    <location>
        <begin position="81"/>
        <end position="96"/>
    </location>
</feature>
<dbReference type="InterPro" id="IPR033593">
    <property type="entry name" value="N-RASSF"/>
</dbReference>
<dbReference type="AlphaFoldDB" id="A0A8S1CM14"/>
<dbReference type="InterPro" id="IPR048944">
    <property type="entry name" value="RASSF8_RA"/>
</dbReference>
<evidence type="ECO:0000313" key="5">
    <source>
        <dbReference type="Proteomes" id="UP000494165"/>
    </source>
</evidence>
<dbReference type="PROSITE" id="PS50200">
    <property type="entry name" value="RA"/>
    <property type="match status" value="1"/>
</dbReference>
<evidence type="ECO:0000256" key="2">
    <source>
        <dbReference type="SAM" id="MobiDB-lite"/>
    </source>
</evidence>
<dbReference type="PANTHER" id="PTHR15286">
    <property type="entry name" value="RAS-ASSOCIATING DOMAIN CONTAINING PROTEIN"/>
    <property type="match status" value="1"/>
</dbReference>
<dbReference type="InterPro" id="IPR048945">
    <property type="entry name" value="RASSF8/10_RA"/>
</dbReference>
<keyword evidence="5" id="KW-1185">Reference proteome</keyword>
<sequence>MELKVWVEGIQRIICGVTENTSCQDIVYALAHATGQTGRFTLIERWRNNERLLAPNEHPLKILNKWGEYSNDVQFVLQRTSAPSSSDQSPSKLGGSPSTTVHLPKDGSEPSRNIKKSLTISAGTGYQNHRIGVVQGVPHRQQIQQPLHPSPDSSSSDLRPTSQAQSPPPYREPPKPALPPYRSPPHPAASPRSTPDPFTENSFDRVHGVYKAGGGAKSPSPSPVSPSAANDLSQSKLSRKSVQMDDVSEGFGGNEPNASVLLTPQYKELLRLVNQQREKLGSLQADLTKYDAEITFWECKSREQQHKVEYCMQESLRLQETSKLYEDQLIALKNIEEEKELSKQQGKNLKTEITFLRSKLSKCETELHQCRSKIRHLMDEMQLEQDSSDEKANNHRELLSQLEKLQKQVEEAKAVTAKDIESGRKLDDEVVSLETVIKEKKKQLEILVQDMKDANLHSLSIAPASDEGQRSYLLDGIHRSSRKMIGSPRQLENAVPTSKNPHGIWV</sequence>
<name>A0A8S1CM14_9INSE</name>
<evidence type="ECO:0000256" key="1">
    <source>
        <dbReference type="SAM" id="Coils"/>
    </source>
</evidence>
<protein>
    <recommendedName>
        <fullName evidence="3">Ras-associating domain-containing protein</fullName>
    </recommendedName>
</protein>
<dbReference type="Proteomes" id="UP000494165">
    <property type="component" value="Unassembled WGS sequence"/>
</dbReference>
<feature type="coiled-coil region" evidence="1">
    <location>
        <begin position="318"/>
        <end position="457"/>
    </location>
</feature>
<dbReference type="GO" id="GO:0007165">
    <property type="term" value="P:signal transduction"/>
    <property type="evidence" value="ECO:0007669"/>
    <property type="project" value="InterPro"/>
</dbReference>
<reference evidence="4 5" key="1">
    <citation type="submission" date="2020-04" db="EMBL/GenBank/DDBJ databases">
        <authorList>
            <person name="Alioto T."/>
            <person name="Alioto T."/>
            <person name="Gomez Garrido J."/>
        </authorList>
    </citation>
    <scope>NUCLEOTIDE SEQUENCE [LARGE SCALE GENOMIC DNA]</scope>
</reference>
<dbReference type="CDD" id="cd16134">
    <property type="entry name" value="RA_RASSF8"/>
    <property type="match status" value="1"/>
</dbReference>
<feature type="domain" description="Ras-associating" evidence="3">
    <location>
        <begin position="1"/>
        <end position="82"/>
    </location>
</feature>
<feature type="compositionally biased region" description="Pro residues" evidence="2">
    <location>
        <begin position="166"/>
        <end position="188"/>
    </location>
</feature>
<feature type="coiled-coil region" evidence="1">
    <location>
        <begin position="266"/>
        <end position="293"/>
    </location>
</feature>
<dbReference type="Gene3D" id="3.10.20.90">
    <property type="entry name" value="Phosphatidylinositol 3-kinase Catalytic Subunit, Chain A, domain 1"/>
    <property type="match status" value="1"/>
</dbReference>
<gene>
    <name evidence="4" type="ORF">CLODIP_2_CD12325</name>
</gene>
<evidence type="ECO:0000313" key="4">
    <source>
        <dbReference type="EMBL" id="CAB3369373.1"/>
    </source>
</evidence>
<dbReference type="SUPFAM" id="SSF54236">
    <property type="entry name" value="Ubiquitin-like"/>
    <property type="match status" value="1"/>
</dbReference>
<organism evidence="4 5">
    <name type="scientific">Cloeon dipterum</name>
    <dbReference type="NCBI Taxonomy" id="197152"/>
    <lineage>
        <taxon>Eukaryota</taxon>
        <taxon>Metazoa</taxon>
        <taxon>Ecdysozoa</taxon>
        <taxon>Arthropoda</taxon>
        <taxon>Hexapoda</taxon>
        <taxon>Insecta</taxon>
        <taxon>Pterygota</taxon>
        <taxon>Palaeoptera</taxon>
        <taxon>Ephemeroptera</taxon>
        <taxon>Pisciforma</taxon>
        <taxon>Baetidae</taxon>
        <taxon>Cloeon</taxon>
    </lineage>
</organism>
<proteinExistence type="predicted"/>
<dbReference type="Pfam" id="PF21712">
    <property type="entry name" value="RASSF8-10_RA"/>
    <property type="match status" value="1"/>
</dbReference>